<evidence type="ECO:0000256" key="3">
    <source>
        <dbReference type="ARBA" id="ARBA00022737"/>
    </source>
</evidence>
<dbReference type="InterPro" id="IPR001451">
    <property type="entry name" value="Hexapep"/>
</dbReference>
<dbReference type="Proteomes" id="UP001620397">
    <property type="component" value="Unassembled WGS sequence"/>
</dbReference>
<dbReference type="SUPFAM" id="SSF51161">
    <property type="entry name" value="Trimeric LpxA-like enzymes"/>
    <property type="match status" value="1"/>
</dbReference>
<accession>A0ABW8KBT0</accession>
<dbReference type="PANTHER" id="PTHR42811">
    <property type="entry name" value="SERINE ACETYLTRANSFERASE"/>
    <property type="match status" value="1"/>
</dbReference>
<dbReference type="EC" id="2.3.1.30" evidence="5"/>
<dbReference type="InterPro" id="IPR005881">
    <property type="entry name" value="Ser_O-AcTrfase"/>
</dbReference>
<name>A0ABW8KBT0_9GAMM</name>
<dbReference type="PIRSF" id="PIRSF000441">
    <property type="entry name" value="CysE"/>
    <property type="match status" value="1"/>
</dbReference>
<keyword evidence="4 5" id="KW-0012">Acyltransferase</keyword>
<evidence type="ECO:0000256" key="1">
    <source>
        <dbReference type="ARBA" id="ARBA00007274"/>
    </source>
</evidence>
<dbReference type="Gene3D" id="2.160.10.10">
    <property type="entry name" value="Hexapeptide repeat proteins"/>
    <property type="match status" value="1"/>
</dbReference>
<dbReference type="InterPro" id="IPR018357">
    <property type="entry name" value="Hexapep_transf_CS"/>
</dbReference>
<evidence type="ECO:0000313" key="7">
    <source>
        <dbReference type="Proteomes" id="UP001620397"/>
    </source>
</evidence>
<organism evidence="6 7">
    <name type="scientific">Dyella agri</name>
    <dbReference type="NCBI Taxonomy" id="1926869"/>
    <lineage>
        <taxon>Bacteria</taxon>
        <taxon>Pseudomonadati</taxon>
        <taxon>Pseudomonadota</taxon>
        <taxon>Gammaproteobacteria</taxon>
        <taxon>Lysobacterales</taxon>
        <taxon>Rhodanobacteraceae</taxon>
        <taxon>Dyella</taxon>
    </lineage>
</organism>
<dbReference type="PROSITE" id="PS00101">
    <property type="entry name" value="HEXAPEP_TRANSFERASES"/>
    <property type="match status" value="1"/>
</dbReference>
<dbReference type="Pfam" id="PF00132">
    <property type="entry name" value="Hexapep"/>
    <property type="match status" value="1"/>
</dbReference>
<comment type="similarity">
    <text evidence="1 5">Belongs to the transferase hexapeptide repeat family.</text>
</comment>
<evidence type="ECO:0000256" key="4">
    <source>
        <dbReference type="ARBA" id="ARBA00023315"/>
    </source>
</evidence>
<keyword evidence="3" id="KW-0677">Repeat</keyword>
<protein>
    <recommendedName>
        <fullName evidence="5">Serine acetyltransferase</fullName>
        <ecNumber evidence="5">2.3.1.30</ecNumber>
    </recommendedName>
</protein>
<dbReference type="InterPro" id="IPR011004">
    <property type="entry name" value="Trimer_LpxA-like_sf"/>
</dbReference>
<dbReference type="InterPro" id="IPR045304">
    <property type="entry name" value="LbH_SAT"/>
</dbReference>
<evidence type="ECO:0000256" key="2">
    <source>
        <dbReference type="ARBA" id="ARBA00022679"/>
    </source>
</evidence>
<sequence>MFDYIRSDLSAITNRASGFRAFRAALCTHTFHMTVLIRFGCWSRSRLGAPGNVIGAITEYLIRVVYASDISCKAKIGRYFHVMHGQDIVIGSEVVIGEHCKVFNSVTFGNKDTEDPSGNAQPKVGDNCVIGTGAKLLGGISIGDNVRIGANAVVLRDVPSNTVAVGVPARVITHTSTSTTARA</sequence>
<keyword evidence="2 5" id="KW-0808">Transferase</keyword>
<dbReference type="RefSeq" id="WP_404535837.1">
    <property type="nucleotide sequence ID" value="NZ_JADIKL010000001.1"/>
</dbReference>
<evidence type="ECO:0000256" key="5">
    <source>
        <dbReference type="PIRNR" id="PIRNR000441"/>
    </source>
</evidence>
<reference evidence="6 7" key="1">
    <citation type="submission" date="2020-10" db="EMBL/GenBank/DDBJ databases">
        <title>Phylogeny of dyella-like bacteria.</title>
        <authorList>
            <person name="Fu J."/>
        </authorList>
    </citation>
    <scope>NUCLEOTIDE SEQUENCE [LARGE SCALE GENOMIC DNA]</scope>
    <source>
        <strain evidence="6 7">DKC-1</strain>
    </source>
</reference>
<gene>
    <name evidence="6" type="ORF">ISP14_02110</name>
</gene>
<evidence type="ECO:0000313" key="6">
    <source>
        <dbReference type="EMBL" id="MFK2929575.1"/>
    </source>
</evidence>
<proteinExistence type="inferred from homology"/>
<keyword evidence="7" id="KW-1185">Reference proteome</keyword>
<dbReference type="EMBL" id="JADIKL010000001">
    <property type="protein sequence ID" value="MFK2929575.1"/>
    <property type="molecule type" value="Genomic_DNA"/>
</dbReference>
<comment type="catalytic activity">
    <reaction evidence="5">
        <text>L-serine + acetyl-CoA = O-acetyl-L-serine + CoA</text>
        <dbReference type="Rhea" id="RHEA:24560"/>
        <dbReference type="ChEBI" id="CHEBI:33384"/>
        <dbReference type="ChEBI" id="CHEBI:57287"/>
        <dbReference type="ChEBI" id="CHEBI:57288"/>
        <dbReference type="ChEBI" id="CHEBI:58340"/>
        <dbReference type="EC" id="2.3.1.30"/>
    </reaction>
</comment>
<dbReference type="CDD" id="cd03354">
    <property type="entry name" value="LbH_SAT"/>
    <property type="match status" value="1"/>
</dbReference>
<comment type="caution">
    <text evidence="6">The sequence shown here is derived from an EMBL/GenBank/DDBJ whole genome shotgun (WGS) entry which is preliminary data.</text>
</comment>